<feature type="transmembrane region" description="Helical" evidence="1">
    <location>
        <begin position="164"/>
        <end position="183"/>
    </location>
</feature>
<dbReference type="InterPro" id="IPR041295">
    <property type="entry name" value="MapZ_EC1"/>
</dbReference>
<keyword evidence="1" id="KW-1003">Cell membrane</keyword>
<keyword evidence="1" id="KW-0132">Cell division</keyword>
<comment type="subcellular location">
    <subcellularLocation>
        <location evidence="1">Cell membrane</location>
        <topology evidence="1">Single-pass membrane protein</topology>
    </subcellularLocation>
    <text evidence="1">In newborn cells, forms a ring positioned at mid-cell. Soon after cell division starts and the cells begin elongating, the ring splits into two rings that, as elongation proceeds, move along and mark the future division sites.</text>
</comment>
<dbReference type="InterPro" id="IPR040532">
    <property type="entry name" value="MapZ_C2"/>
</dbReference>
<dbReference type="STRING" id="439219.SAMN02910293_01563"/>
<keyword evidence="1" id="KW-1133">Transmembrane helix</keyword>
<dbReference type="eggNOG" id="ENOG5032TWV">
    <property type="taxonomic scope" value="Bacteria"/>
</dbReference>
<gene>
    <name evidence="1" type="primary">mapZ</name>
    <name evidence="6" type="ORF">SAMN02910293_01563</name>
</gene>
<protein>
    <recommendedName>
        <fullName evidence="1">Mid-cell-anchored protein Z</fullName>
    </recommendedName>
</protein>
<keyword evidence="1" id="KW-0131">Cell cycle</keyword>
<feature type="compositionally biased region" description="Polar residues" evidence="3">
    <location>
        <begin position="336"/>
        <end position="347"/>
    </location>
</feature>
<feature type="compositionally biased region" description="Low complexity" evidence="3">
    <location>
        <begin position="189"/>
        <end position="208"/>
    </location>
</feature>
<feature type="region of interest" description="Disordered" evidence="3">
    <location>
        <begin position="331"/>
        <end position="379"/>
    </location>
</feature>
<feature type="region of interest" description="Disordered" evidence="3">
    <location>
        <begin position="1"/>
        <end position="21"/>
    </location>
</feature>
<evidence type="ECO:0000259" key="4">
    <source>
        <dbReference type="Pfam" id="PF18041"/>
    </source>
</evidence>
<sequence>MSEENKTQHSEQESQILDFEKAQQMTIGEAVRKDLEIKAGVTEDDNVLDKYIKQHREEVVSQKFETKLSDFEKLDTGSLDDFIKKQRVELENGGFLDNQVDDSEKIEEEIEKEEVSTVVPVQEPSATTLEPVVANAFETEEDHEEQMITLGDVKSTPFYKTKGAIIGGLIALVLAIFGIAYGMNNLNGSNSKATPTSSSSTSTSTESSSDVKAKADRNAFNDLYETFFTDENLTDVKNSEFDNLSNLEAALKKLEGTDYYDDAKAKYDSLNKQITAIKAVNNLFESDTIVDGNKVSATVKSDADIDALPSGTLNTGNASLDTTLQSAISDGRKQLASGQESTTDTSVATPVESAPATSSAPAAEVAPAPAETTPATPSVSAATSYGITQYDPSILQRHLSRVPYNDSAIADSGNSAWVFGEGILEKIIAISNERGYFSGNNFILERVNIINGNGYYNMFKADGTYLLSINCKTGYFVGNAKGNSDDLDY</sequence>
<evidence type="ECO:0000259" key="5">
    <source>
        <dbReference type="Pfam" id="PF18708"/>
    </source>
</evidence>
<comment type="function">
    <text evidence="1">Early cell division protein that marks the future cell division site and supports proper FtsZ ring positioning.</text>
</comment>
<reference evidence="6 7" key="1">
    <citation type="submission" date="2016-10" db="EMBL/GenBank/DDBJ databases">
        <authorList>
            <person name="de Groot N.N."/>
        </authorList>
    </citation>
    <scope>NUCLEOTIDE SEQUENCE [LARGE SCALE GENOMIC DNA]</scope>
    <source>
        <strain evidence="6 7">A-4</strain>
    </source>
</reference>
<proteinExistence type="inferred from homology"/>
<dbReference type="Pfam" id="PF18041">
    <property type="entry name" value="MapZ_EC1"/>
    <property type="match status" value="1"/>
</dbReference>
<keyword evidence="1" id="KW-0472">Membrane</keyword>
<dbReference type="HAMAP" id="MF_01941">
    <property type="entry name" value="MapZ"/>
    <property type="match status" value="1"/>
</dbReference>
<feature type="coiled-coil region" evidence="2">
    <location>
        <begin position="237"/>
        <end position="280"/>
    </location>
</feature>
<dbReference type="Pfam" id="PF18708">
    <property type="entry name" value="MapZ_C2"/>
    <property type="match status" value="1"/>
</dbReference>
<evidence type="ECO:0000313" key="6">
    <source>
        <dbReference type="EMBL" id="SDB31545.1"/>
    </source>
</evidence>
<organism evidence="6 7">
    <name type="scientific">Streptococcus henryi</name>
    <dbReference type="NCBI Taxonomy" id="439219"/>
    <lineage>
        <taxon>Bacteria</taxon>
        <taxon>Bacillati</taxon>
        <taxon>Bacillota</taxon>
        <taxon>Bacilli</taxon>
        <taxon>Lactobacillales</taxon>
        <taxon>Streptococcaceae</taxon>
        <taxon>Streptococcus</taxon>
    </lineage>
</organism>
<evidence type="ECO:0000313" key="7">
    <source>
        <dbReference type="Proteomes" id="UP000182508"/>
    </source>
</evidence>
<dbReference type="EMBL" id="FMXP01000021">
    <property type="protein sequence ID" value="SDB31545.1"/>
    <property type="molecule type" value="Genomic_DNA"/>
</dbReference>
<keyword evidence="2" id="KW-0175">Coiled coil</keyword>
<dbReference type="InterPro" id="IPR030858">
    <property type="entry name" value="MapZ"/>
</dbReference>
<name>A0A1G6CFC0_9STRE</name>
<evidence type="ECO:0000256" key="3">
    <source>
        <dbReference type="SAM" id="MobiDB-lite"/>
    </source>
</evidence>
<dbReference type="AlphaFoldDB" id="A0A1G6CFC0"/>
<comment type="subunit">
    <text evidence="1">Interacts with FtsZ.</text>
</comment>
<dbReference type="GO" id="GO:0005886">
    <property type="term" value="C:plasma membrane"/>
    <property type="evidence" value="ECO:0007669"/>
    <property type="project" value="UniProtKB-SubCell"/>
</dbReference>
<feature type="domain" description="MapZ extracellular C-terminal" evidence="5">
    <location>
        <begin position="401"/>
        <end position="479"/>
    </location>
</feature>
<feature type="domain" description="MapZ extracellular" evidence="4">
    <location>
        <begin position="201"/>
        <end position="329"/>
    </location>
</feature>
<accession>A0A1G6CFC0</accession>
<keyword evidence="1" id="KW-0812">Transmembrane</keyword>
<keyword evidence="7" id="KW-1185">Reference proteome</keyword>
<dbReference type="GO" id="GO:0051301">
    <property type="term" value="P:cell division"/>
    <property type="evidence" value="ECO:0007669"/>
    <property type="project" value="UniProtKB-UniRule"/>
</dbReference>
<comment type="similarity">
    <text evidence="1">Belongs to the MapZ family.</text>
</comment>
<feature type="compositionally biased region" description="Low complexity" evidence="3">
    <location>
        <begin position="348"/>
        <end position="379"/>
    </location>
</feature>
<feature type="compositionally biased region" description="Basic and acidic residues" evidence="3">
    <location>
        <begin position="1"/>
        <end position="12"/>
    </location>
</feature>
<feature type="region of interest" description="Disordered" evidence="3">
    <location>
        <begin position="189"/>
        <end position="212"/>
    </location>
</feature>
<dbReference type="Proteomes" id="UP000182508">
    <property type="component" value="Unassembled WGS sequence"/>
</dbReference>
<evidence type="ECO:0000256" key="2">
    <source>
        <dbReference type="SAM" id="Coils"/>
    </source>
</evidence>
<dbReference type="RefSeq" id="WP_074486270.1">
    <property type="nucleotide sequence ID" value="NZ_FMXP01000021.1"/>
</dbReference>
<evidence type="ECO:0000256" key="1">
    <source>
        <dbReference type="HAMAP-Rule" id="MF_01941"/>
    </source>
</evidence>